<evidence type="ECO:0000313" key="7">
    <source>
        <dbReference type="EMBL" id="RAO73416.1"/>
    </source>
</evidence>
<keyword evidence="2" id="KW-0479">Metal-binding</keyword>
<keyword evidence="3" id="KW-0805">Transcription regulation</keyword>
<feature type="compositionally biased region" description="Low complexity" evidence="6">
    <location>
        <begin position="48"/>
        <end position="59"/>
    </location>
</feature>
<accession>A0A364LC81</accession>
<evidence type="ECO:0000256" key="1">
    <source>
        <dbReference type="ARBA" id="ARBA00004123"/>
    </source>
</evidence>
<dbReference type="EMBL" id="MIKG01000024">
    <property type="protein sequence ID" value="RAO73416.1"/>
    <property type="molecule type" value="Genomic_DNA"/>
</dbReference>
<evidence type="ECO:0000256" key="5">
    <source>
        <dbReference type="ARBA" id="ARBA00023242"/>
    </source>
</evidence>
<evidence type="ECO:0000313" key="8">
    <source>
        <dbReference type="Proteomes" id="UP000249363"/>
    </source>
</evidence>
<evidence type="ECO:0000256" key="6">
    <source>
        <dbReference type="SAM" id="MobiDB-lite"/>
    </source>
</evidence>
<dbReference type="RefSeq" id="XP_040737930.1">
    <property type="nucleotide sequence ID" value="XM_040882342.1"/>
</dbReference>
<dbReference type="InterPro" id="IPR050815">
    <property type="entry name" value="TF_fung"/>
</dbReference>
<proteinExistence type="predicted"/>
<dbReference type="PANTHER" id="PTHR47338">
    <property type="entry name" value="ZN(II)2CYS6 TRANSCRIPTION FACTOR (EUROFUNG)-RELATED"/>
    <property type="match status" value="1"/>
</dbReference>
<dbReference type="OrthoDB" id="4522857at2759"/>
<comment type="subcellular location">
    <subcellularLocation>
        <location evidence="1">Nucleus</location>
    </subcellularLocation>
</comment>
<evidence type="ECO:0000256" key="2">
    <source>
        <dbReference type="ARBA" id="ARBA00022723"/>
    </source>
</evidence>
<sequence length="331" mass="37398">MLPLPNTLIDQEEKTRAYWMTEILDGSSTMGVAWNVSLTRPPPPILPSASTTTSTNSTSLPSEQNMPWSAFSDELWTTMPEFYISVASFGDLETSSSFTSYVNLVVNELYIVHQFLQQPFDRRTAAGRAKWQAECKGVDERLQKWRSSSTLFSSGVKSCYDQHQQRHNQHSHYAAMPSSHTPHTTAAGSNVAVEENRDFDPITILAFAMYNMAIIALYQRLAFPANEIEQPHGPFYHAIQRCLDASDEITMVVRNVNDADLEDMSPHLIFPLFVAARFFIVHARITGVDVPKNIDLIMYSLRVCGQRWNLARKFLFIFGEDVGIIACDFEA</sequence>
<comment type="caution">
    <text evidence="7">The sequence shown here is derived from an EMBL/GenBank/DDBJ whole genome shotgun (WGS) entry which is preliminary data.</text>
</comment>
<dbReference type="Proteomes" id="UP000249363">
    <property type="component" value="Unassembled WGS sequence"/>
</dbReference>
<dbReference type="GO" id="GO:0005634">
    <property type="term" value="C:nucleus"/>
    <property type="evidence" value="ECO:0007669"/>
    <property type="project" value="UniProtKB-SubCell"/>
</dbReference>
<organism evidence="7 8">
    <name type="scientific">Talaromyces amestolkiae</name>
    <dbReference type="NCBI Taxonomy" id="1196081"/>
    <lineage>
        <taxon>Eukaryota</taxon>
        <taxon>Fungi</taxon>
        <taxon>Dikarya</taxon>
        <taxon>Ascomycota</taxon>
        <taxon>Pezizomycotina</taxon>
        <taxon>Eurotiomycetes</taxon>
        <taxon>Eurotiomycetidae</taxon>
        <taxon>Eurotiales</taxon>
        <taxon>Trichocomaceae</taxon>
        <taxon>Talaromyces</taxon>
        <taxon>Talaromyces sect. Talaromyces</taxon>
    </lineage>
</organism>
<protein>
    <recommendedName>
        <fullName evidence="9">Transcription factor domain-containing protein</fullName>
    </recommendedName>
</protein>
<dbReference type="GeneID" id="63798642"/>
<keyword evidence="4" id="KW-0804">Transcription</keyword>
<evidence type="ECO:0000256" key="4">
    <source>
        <dbReference type="ARBA" id="ARBA00023163"/>
    </source>
</evidence>
<reference evidence="7 8" key="1">
    <citation type="journal article" date="2017" name="Biotechnol. Biofuels">
        <title>Differential beta-glucosidase expression as a function of carbon source availability in Talaromyces amestolkiae: a genomic and proteomic approach.</title>
        <authorList>
            <person name="de Eugenio L.I."/>
            <person name="Mendez-Liter J.A."/>
            <person name="Nieto-Dominguez M."/>
            <person name="Alonso L."/>
            <person name="Gil-Munoz J."/>
            <person name="Barriuso J."/>
            <person name="Prieto A."/>
            <person name="Martinez M.J."/>
        </authorList>
    </citation>
    <scope>NUCLEOTIDE SEQUENCE [LARGE SCALE GENOMIC DNA]</scope>
    <source>
        <strain evidence="7 8">CIB</strain>
    </source>
</reference>
<dbReference type="AlphaFoldDB" id="A0A364LC81"/>
<name>A0A364LC81_TALAM</name>
<keyword evidence="8" id="KW-1185">Reference proteome</keyword>
<dbReference type="PANTHER" id="PTHR47338:SF20">
    <property type="entry name" value="ZN(II)2CYS6 TRANSCRIPTION FACTOR (EUROFUNG)"/>
    <property type="match status" value="1"/>
</dbReference>
<dbReference type="GO" id="GO:0046872">
    <property type="term" value="F:metal ion binding"/>
    <property type="evidence" value="ECO:0007669"/>
    <property type="project" value="UniProtKB-KW"/>
</dbReference>
<evidence type="ECO:0008006" key="9">
    <source>
        <dbReference type="Google" id="ProtNLM"/>
    </source>
</evidence>
<gene>
    <name evidence="7" type="ORF">BHQ10_009428</name>
</gene>
<evidence type="ECO:0000256" key="3">
    <source>
        <dbReference type="ARBA" id="ARBA00023015"/>
    </source>
</evidence>
<keyword evidence="5" id="KW-0539">Nucleus</keyword>
<dbReference type="GO" id="GO:0000981">
    <property type="term" value="F:DNA-binding transcription factor activity, RNA polymerase II-specific"/>
    <property type="evidence" value="ECO:0007669"/>
    <property type="project" value="InterPro"/>
</dbReference>
<feature type="region of interest" description="Disordered" evidence="6">
    <location>
        <begin position="43"/>
        <end position="63"/>
    </location>
</feature>